<evidence type="ECO:0000313" key="2">
    <source>
        <dbReference type="EMBL" id="TXK12199.1"/>
    </source>
</evidence>
<dbReference type="OrthoDB" id="3518652at2"/>
<proteinExistence type="predicted"/>
<dbReference type="Pfam" id="PF17765">
    <property type="entry name" value="MLTR_LBD"/>
    <property type="match status" value="1"/>
</dbReference>
<organism evidence="2 3">
    <name type="scientific">Microbacterium hatanonis</name>
    <dbReference type="NCBI Taxonomy" id="404366"/>
    <lineage>
        <taxon>Bacteria</taxon>
        <taxon>Bacillati</taxon>
        <taxon>Actinomycetota</taxon>
        <taxon>Actinomycetes</taxon>
        <taxon>Micrococcales</taxon>
        <taxon>Microbacteriaceae</taxon>
        <taxon>Microbacterium</taxon>
    </lineage>
</organism>
<dbReference type="RefSeq" id="WP_147892940.1">
    <property type="nucleotide sequence ID" value="NZ_BAAANR010000001.1"/>
</dbReference>
<dbReference type="PANTHER" id="PTHR35010:SF2">
    <property type="entry name" value="BLL4672 PROTEIN"/>
    <property type="match status" value="1"/>
</dbReference>
<dbReference type="Proteomes" id="UP000321034">
    <property type="component" value="Unassembled WGS sequence"/>
</dbReference>
<dbReference type="AlphaFoldDB" id="A0A5C8I1K1"/>
<dbReference type="InterPro" id="IPR041413">
    <property type="entry name" value="MLTR_LBD"/>
</dbReference>
<gene>
    <name evidence="2" type="ORF">FVP77_01530</name>
</gene>
<feature type="domain" description="MmyB-like transcription regulator ligand binding" evidence="1">
    <location>
        <begin position="9"/>
        <end position="167"/>
    </location>
</feature>
<keyword evidence="3" id="KW-1185">Reference proteome</keyword>
<evidence type="ECO:0000259" key="1">
    <source>
        <dbReference type="Pfam" id="PF17765"/>
    </source>
</evidence>
<protein>
    <recommendedName>
        <fullName evidence="1">MmyB-like transcription regulator ligand binding domain-containing protein</fullName>
    </recommendedName>
</protein>
<dbReference type="EMBL" id="VRSV01000001">
    <property type="protein sequence ID" value="TXK12199.1"/>
    <property type="molecule type" value="Genomic_DNA"/>
</dbReference>
<reference evidence="2 3" key="1">
    <citation type="submission" date="2019-08" db="EMBL/GenBank/DDBJ databases">
        <authorList>
            <person name="Dong K."/>
        </authorList>
    </citation>
    <scope>NUCLEOTIDE SEQUENCE [LARGE SCALE GENOMIC DNA]</scope>
    <source>
        <strain evidence="2 3">JCM14558</strain>
    </source>
</reference>
<evidence type="ECO:0000313" key="3">
    <source>
        <dbReference type="Proteomes" id="UP000321034"/>
    </source>
</evidence>
<dbReference type="Gene3D" id="3.30.450.180">
    <property type="match status" value="1"/>
</dbReference>
<comment type="caution">
    <text evidence="2">The sequence shown here is derived from an EMBL/GenBank/DDBJ whole genome shotgun (WGS) entry which is preliminary data.</text>
</comment>
<accession>A0A5C8I1K1</accession>
<dbReference type="PANTHER" id="PTHR35010">
    <property type="entry name" value="BLL4672 PROTEIN-RELATED"/>
    <property type="match status" value="1"/>
</dbReference>
<sequence>MSGDRHDSESLRAHVSSFAGAPVLVRDRHLTVLASNPLARAISPAFAVGVNLARYAFVDAAGHAGNDGWDAATTQIAAMLRESLDRHREDGPFRRIVGELSAMSASFSEAWAAEAAPARQGEATFLGTAVGELRLVYHEEWVDDTHAEALMLLFGADSEAEAKLTTLASIVGNGRITE</sequence>
<name>A0A5C8I1K1_9MICO</name>